<dbReference type="EMBL" id="AP022853">
    <property type="protein sequence ID" value="BCB26564.1"/>
    <property type="molecule type" value="Genomic_DNA"/>
</dbReference>
<dbReference type="InterPro" id="IPR013424">
    <property type="entry name" value="Ice-binding_C"/>
</dbReference>
<reference evidence="4" key="1">
    <citation type="submission" date="2020-03" db="EMBL/GenBank/DDBJ databases">
        <title>Complete genome sequence of sulfur-oxidizing bacterium skT11.</title>
        <authorList>
            <person name="Kanda M."/>
            <person name="Kojima H."/>
            <person name="Fukui M."/>
        </authorList>
    </citation>
    <scope>NUCLEOTIDE SEQUENCE [LARGE SCALE GENOMIC DNA]</scope>
    <source>
        <strain evidence="4">skT11</strain>
    </source>
</reference>
<name>A0A6F8VA75_9PROT</name>
<evidence type="ECO:0000313" key="4">
    <source>
        <dbReference type="Proteomes" id="UP000502260"/>
    </source>
</evidence>
<dbReference type="KEGG" id="slac:SKTS_14500"/>
<dbReference type="Pfam" id="PF07589">
    <property type="entry name" value="PEP-CTERM"/>
    <property type="match status" value="1"/>
</dbReference>
<feature type="domain" description="Ice-binding protein C-terminal" evidence="2">
    <location>
        <begin position="227"/>
        <end position="250"/>
    </location>
</feature>
<evidence type="ECO:0000259" key="2">
    <source>
        <dbReference type="Pfam" id="PF07589"/>
    </source>
</evidence>
<accession>A0A6F8VA75</accession>
<proteinExistence type="predicted"/>
<dbReference type="AlphaFoldDB" id="A0A6F8VA75"/>
<feature type="chain" id="PRO_5026336426" description="Ice-binding protein C-terminal domain-containing protein" evidence="1">
    <location>
        <begin position="28"/>
        <end position="253"/>
    </location>
</feature>
<dbReference type="NCBIfam" id="NF038125">
    <property type="entry name" value="PEP_CTERM_THxN"/>
    <property type="match status" value="1"/>
</dbReference>
<evidence type="ECO:0000256" key="1">
    <source>
        <dbReference type="SAM" id="SignalP"/>
    </source>
</evidence>
<organism evidence="3 4">
    <name type="scientific">Sulfurimicrobium lacus</name>
    <dbReference type="NCBI Taxonomy" id="2715678"/>
    <lineage>
        <taxon>Bacteria</taxon>
        <taxon>Pseudomonadati</taxon>
        <taxon>Pseudomonadota</taxon>
        <taxon>Betaproteobacteria</taxon>
        <taxon>Nitrosomonadales</taxon>
        <taxon>Sulfuricellaceae</taxon>
        <taxon>Sulfurimicrobium</taxon>
    </lineage>
</organism>
<feature type="signal peptide" evidence="1">
    <location>
        <begin position="1"/>
        <end position="27"/>
    </location>
</feature>
<gene>
    <name evidence="3" type="ORF">SKTS_14500</name>
</gene>
<protein>
    <recommendedName>
        <fullName evidence="2">Ice-binding protein C-terminal domain-containing protein</fullName>
    </recommendedName>
</protein>
<dbReference type="NCBIfam" id="TIGR02595">
    <property type="entry name" value="PEP_CTERM"/>
    <property type="match status" value="1"/>
</dbReference>
<keyword evidence="4" id="KW-1185">Reference proteome</keyword>
<dbReference type="Proteomes" id="UP000502260">
    <property type="component" value="Chromosome"/>
</dbReference>
<dbReference type="RefSeq" id="WP_173062530.1">
    <property type="nucleotide sequence ID" value="NZ_AP022853.1"/>
</dbReference>
<sequence length="253" mass="26620">MKLKTLQKALAAGLFAITSGFAMQASAAPIFTFTEYGGFTNMVAGAVYSNQTVGAASLIPAVAPVYGKMSWVANSTPQSSLVLSTVTGPAALPENTWTTISTLTHNNIAIPNAFSWGPQDVWGRLIITDSNGGSSVRLDSDDPIRLSFVETPNANPCNPNLIGPLCNDHFTFTSIGLSSIGFAANDGSHWMADFRLGNLVNAVMVGSTVYTAEGTSSHLNVQALVRQIPEPATLALMGLGLLGLAFAKRRRND</sequence>
<evidence type="ECO:0000313" key="3">
    <source>
        <dbReference type="EMBL" id="BCB26564.1"/>
    </source>
</evidence>
<keyword evidence="1" id="KW-0732">Signal</keyword>